<dbReference type="Gene3D" id="3.30.760.10">
    <property type="entry name" value="RNA Cap, Translation Initiation Factor Eif4e"/>
    <property type="match status" value="1"/>
</dbReference>
<dbReference type="InterPro" id="IPR023398">
    <property type="entry name" value="TIF_eIF4e-like"/>
</dbReference>
<accession>A0A1X0QBW6</accession>
<dbReference type="EMBL" id="LVKB01000030">
    <property type="protein sequence ID" value="ORD97279.1"/>
    <property type="molecule type" value="Genomic_DNA"/>
</dbReference>
<dbReference type="VEuPathDB" id="MicrosporidiaDB:HERIO_841"/>
<dbReference type="OrthoDB" id="590761at2759"/>
<dbReference type="SUPFAM" id="SSF55418">
    <property type="entry name" value="eIF4e-like"/>
    <property type="match status" value="1"/>
</dbReference>
<proteinExistence type="predicted"/>
<protein>
    <submittedName>
        <fullName evidence="1">I4E1B</fullName>
    </submittedName>
</protein>
<dbReference type="GO" id="GO:0003723">
    <property type="term" value="F:RNA binding"/>
    <property type="evidence" value="ECO:0007669"/>
    <property type="project" value="InterPro"/>
</dbReference>
<gene>
    <name evidence="1" type="primary">I4E1B</name>
    <name evidence="1" type="ORF">HERIO_841</name>
</gene>
<comment type="caution">
    <text evidence="1">The sequence shown here is derived from an EMBL/GenBank/DDBJ whole genome shotgun (WGS) entry which is preliminary data.</text>
</comment>
<keyword evidence="2" id="KW-1185">Reference proteome</keyword>
<organism evidence="1 2">
    <name type="scientific">Hepatospora eriocheir</name>
    <dbReference type="NCBI Taxonomy" id="1081669"/>
    <lineage>
        <taxon>Eukaryota</taxon>
        <taxon>Fungi</taxon>
        <taxon>Fungi incertae sedis</taxon>
        <taxon>Microsporidia</taxon>
        <taxon>Hepatosporidae</taxon>
        <taxon>Hepatospora</taxon>
    </lineage>
</organism>
<dbReference type="GO" id="GO:0003743">
    <property type="term" value="F:translation initiation factor activity"/>
    <property type="evidence" value="ECO:0007669"/>
    <property type="project" value="InterPro"/>
</dbReference>
<dbReference type="InterPro" id="IPR001040">
    <property type="entry name" value="TIF_eIF_4E"/>
</dbReference>
<dbReference type="AlphaFoldDB" id="A0A1X0QBW6"/>
<dbReference type="Pfam" id="PF01652">
    <property type="entry name" value="IF4E"/>
    <property type="match status" value="1"/>
</dbReference>
<dbReference type="Proteomes" id="UP000192356">
    <property type="component" value="Unassembled WGS sequence"/>
</dbReference>
<evidence type="ECO:0000313" key="2">
    <source>
        <dbReference type="Proteomes" id="UP000192356"/>
    </source>
</evidence>
<reference evidence="1 2" key="1">
    <citation type="journal article" date="2017" name="Environ. Microbiol.">
        <title>Decay of the glycolytic pathway and adaptation to intranuclear parasitism within Enterocytozoonidae microsporidia.</title>
        <authorList>
            <person name="Wiredu Boakye D."/>
            <person name="Jaroenlak P."/>
            <person name="Prachumwat A."/>
            <person name="Williams T.A."/>
            <person name="Bateman K.S."/>
            <person name="Itsathitphaisarn O."/>
            <person name="Sritunyalucksana K."/>
            <person name="Paszkiewicz K.H."/>
            <person name="Moore K.A."/>
            <person name="Stentiford G.D."/>
            <person name="Williams B.A."/>
        </authorList>
    </citation>
    <scope>NUCLEOTIDE SEQUENCE [LARGE SCALE GENOMIC DNA]</scope>
    <source>
        <strain evidence="1 2">GB1</strain>
    </source>
</reference>
<evidence type="ECO:0000313" key="1">
    <source>
        <dbReference type="EMBL" id="ORD97279.1"/>
    </source>
</evidence>
<sequence>MSETYIEKFNINEELLNTMMEEQTKTWNFLQMSSTEEKLKSYADNFSMVNKIQTAPELLYVIDALEKETLSELDDLFFFKEGYLPLAENPNNLGGGRIIFEVSKSTDLSEFFFKSLCLCFSEVFDGLTGVAYNDKGKDHRVVLWFNDIEDYDMILSGWKELNNCPFGNFNLRIHRKYSQFFTKGYNVKKSFQNKRHHY</sequence>
<name>A0A1X0QBW6_9MICR</name>